<dbReference type="InterPro" id="IPR001238">
    <property type="entry name" value="DNA-binding_RecF"/>
</dbReference>
<dbReference type="GO" id="GO:0006302">
    <property type="term" value="P:double-strand break repair"/>
    <property type="evidence" value="ECO:0007669"/>
    <property type="project" value="TreeGrafter"/>
</dbReference>
<evidence type="ECO:0000313" key="15">
    <source>
        <dbReference type="EMBL" id="KJY63325.1"/>
    </source>
</evidence>
<dbReference type="PATRIC" id="fig|1218492.5.peg.115"/>
<evidence type="ECO:0000256" key="6">
    <source>
        <dbReference type="ARBA" id="ARBA00022741"/>
    </source>
</evidence>
<proteinExistence type="inferred from homology"/>
<dbReference type="Proteomes" id="UP000033558">
    <property type="component" value="Unassembled WGS sequence"/>
</dbReference>
<evidence type="ECO:0000256" key="4">
    <source>
        <dbReference type="ARBA" id="ARBA00022490"/>
    </source>
</evidence>
<dbReference type="HOGENOM" id="CLU_040267_0_1_9"/>
<feature type="domain" description="RecF/RecN/SMC N-terminal" evidence="14">
    <location>
        <begin position="3"/>
        <end position="347"/>
    </location>
</feature>
<dbReference type="InterPro" id="IPR027417">
    <property type="entry name" value="P-loop_NTPase"/>
</dbReference>
<dbReference type="InterPro" id="IPR042174">
    <property type="entry name" value="RecF_2"/>
</dbReference>
<protein>
    <recommendedName>
        <fullName evidence="3 12">DNA replication and repair protein RecF</fullName>
    </recommendedName>
</protein>
<evidence type="ECO:0000256" key="13">
    <source>
        <dbReference type="RuleBase" id="RU000578"/>
    </source>
</evidence>
<evidence type="ECO:0000256" key="7">
    <source>
        <dbReference type="ARBA" id="ARBA00022763"/>
    </source>
</evidence>
<evidence type="ECO:0000259" key="14">
    <source>
        <dbReference type="Pfam" id="PF02463"/>
    </source>
</evidence>
<dbReference type="Pfam" id="PF02463">
    <property type="entry name" value="SMC_N"/>
    <property type="match status" value="1"/>
</dbReference>
<dbReference type="GO" id="GO:0003697">
    <property type="term" value="F:single-stranded DNA binding"/>
    <property type="evidence" value="ECO:0007669"/>
    <property type="project" value="UniProtKB-UniRule"/>
</dbReference>
<evidence type="ECO:0000256" key="12">
    <source>
        <dbReference type="HAMAP-Rule" id="MF_00365"/>
    </source>
</evidence>
<keyword evidence="4 12" id="KW-0963">Cytoplasm</keyword>
<evidence type="ECO:0000313" key="16">
    <source>
        <dbReference type="Proteomes" id="UP000033558"/>
    </source>
</evidence>
<dbReference type="Gene3D" id="1.20.1050.90">
    <property type="entry name" value="RecF/RecN/SMC, N-terminal domain"/>
    <property type="match status" value="1"/>
</dbReference>
<dbReference type="SUPFAM" id="SSF52540">
    <property type="entry name" value="P-loop containing nucleoside triphosphate hydrolases"/>
    <property type="match status" value="1"/>
</dbReference>
<comment type="subcellular location">
    <subcellularLocation>
        <location evidence="1 12 13">Cytoplasm</location>
    </subcellularLocation>
</comment>
<dbReference type="InterPro" id="IPR003395">
    <property type="entry name" value="RecF/RecN/SMC_N"/>
</dbReference>
<dbReference type="PANTHER" id="PTHR32182">
    <property type="entry name" value="DNA REPLICATION AND REPAIR PROTEIN RECF"/>
    <property type="match status" value="1"/>
</dbReference>
<dbReference type="EMBL" id="JXJQ01000001">
    <property type="protein sequence ID" value="KJY63325.1"/>
    <property type="molecule type" value="Genomic_DNA"/>
</dbReference>
<dbReference type="RefSeq" id="WP_046315085.1">
    <property type="nucleotide sequence ID" value="NZ_JAMBJK010000004.1"/>
</dbReference>
<organism evidence="15 16">
    <name type="scientific">Bombilactobacillus mellifer</name>
    <dbReference type="NCBI Taxonomy" id="1218492"/>
    <lineage>
        <taxon>Bacteria</taxon>
        <taxon>Bacillati</taxon>
        <taxon>Bacillota</taxon>
        <taxon>Bacilli</taxon>
        <taxon>Lactobacillales</taxon>
        <taxon>Lactobacillaceae</taxon>
        <taxon>Bombilactobacillus</taxon>
    </lineage>
</organism>
<dbReference type="CDD" id="cd03242">
    <property type="entry name" value="ABC_RecF"/>
    <property type="match status" value="1"/>
</dbReference>
<keyword evidence="5 12" id="KW-0235">DNA replication</keyword>
<comment type="caution">
    <text evidence="15">The sequence shown here is derived from an EMBL/GenBank/DDBJ whole genome shotgun (WGS) entry which is preliminary data.</text>
</comment>
<dbReference type="GO" id="GO:0009432">
    <property type="term" value="P:SOS response"/>
    <property type="evidence" value="ECO:0007669"/>
    <property type="project" value="UniProtKB-UniRule"/>
</dbReference>
<dbReference type="AlphaFoldDB" id="A0A0F4LXI2"/>
<dbReference type="HAMAP" id="MF_00365">
    <property type="entry name" value="RecF"/>
    <property type="match status" value="1"/>
</dbReference>
<feature type="binding site" evidence="12">
    <location>
        <begin position="30"/>
        <end position="37"/>
    </location>
    <ligand>
        <name>ATP</name>
        <dbReference type="ChEBI" id="CHEBI:30616"/>
    </ligand>
</feature>
<keyword evidence="7 12" id="KW-0227">DNA damage</keyword>
<keyword evidence="10 12" id="KW-0234">DNA repair</keyword>
<comment type="function">
    <text evidence="12 13">The RecF protein is involved in DNA metabolism; it is required for DNA replication and normal SOS inducibility. RecF binds preferentially to single-stranded, linear DNA. It also seems to bind ATP.</text>
</comment>
<comment type="similarity">
    <text evidence="2 12 13">Belongs to the RecF family.</text>
</comment>
<dbReference type="PANTHER" id="PTHR32182:SF0">
    <property type="entry name" value="DNA REPLICATION AND REPAIR PROTEIN RECF"/>
    <property type="match status" value="1"/>
</dbReference>
<dbReference type="PROSITE" id="PS00617">
    <property type="entry name" value="RECF_1"/>
    <property type="match status" value="1"/>
</dbReference>
<dbReference type="InterPro" id="IPR018078">
    <property type="entry name" value="DNA-binding_RecF_CS"/>
</dbReference>
<keyword evidence="11 12" id="KW-0742">SOS response</keyword>
<evidence type="ECO:0000256" key="5">
    <source>
        <dbReference type="ARBA" id="ARBA00022705"/>
    </source>
</evidence>
<reference evidence="15 16" key="1">
    <citation type="submission" date="2015-01" db="EMBL/GenBank/DDBJ databases">
        <title>Comparative genomics of the lactic acid bacteria isolated from the honey bee gut.</title>
        <authorList>
            <person name="Ellegaard K.M."/>
            <person name="Tamarit D."/>
            <person name="Javelind E."/>
            <person name="Olofsson T."/>
            <person name="Andersson S.G."/>
            <person name="Vasquez A."/>
        </authorList>
    </citation>
    <scope>NUCLEOTIDE SEQUENCE [LARGE SCALE GENOMIC DNA]</scope>
    <source>
        <strain evidence="15 16">Bin4</strain>
    </source>
</reference>
<gene>
    <name evidence="12 15" type="primary">recF</name>
    <name evidence="15" type="ORF">JG30_00040</name>
</gene>
<keyword evidence="16" id="KW-1185">Reference proteome</keyword>
<keyword evidence="6 12" id="KW-0547">Nucleotide-binding</keyword>
<dbReference type="OrthoDB" id="9803889at2"/>
<sequence>MDLQHLQLQNFRNYHQLDLHFSKHTNVFIGSNAQGKTNLLEAIYVLALVRSHRTSNNQELIRWGTDFAKLQATVQKAASRLSLELVLSAAGKKAALNHIEKKRLSEYVGQLNVILFAPEDLNLIKGGPALRRRFIDMELGQIDHGYLQNSSRYRQVLKQRNTYLKKLKRKQAHDRVYLEVISDQLAGYGAEVIAARNNFLGNIQKYLSPIHQEITAKQEQIRLEYQSGVTQNNVSVEEIYQQLLNQLQANQEHDLWVGSTSVGPQRDDFRFLVNGNDLQKYGSQGQQRTAVLSLKLAEIDLFGNLVGDPPILLLDDVLSELDQIRQTQLLKTLENRIQTFITTTSLENVDLQTIKNPQIFKIRAGGIA</sequence>
<evidence type="ECO:0000256" key="8">
    <source>
        <dbReference type="ARBA" id="ARBA00022840"/>
    </source>
</evidence>
<dbReference type="NCBIfam" id="TIGR00611">
    <property type="entry name" value="recf"/>
    <property type="match status" value="1"/>
</dbReference>
<dbReference type="PROSITE" id="PS00618">
    <property type="entry name" value="RECF_2"/>
    <property type="match status" value="1"/>
</dbReference>
<dbReference type="GO" id="GO:0005524">
    <property type="term" value="F:ATP binding"/>
    <property type="evidence" value="ECO:0007669"/>
    <property type="project" value="UniProtKB-UniRule"/>
</dbReference>
<accession>A0A0F4LXI2</accession>
<keyword evidence="9 12" id="KW-0238">DNA-binding</keyword>
<dbReference type="STRING" id="1218492.JG30_00040"/>
<dbReference type="Gene3D" id="3.40.50.300">
    <property type="entry name" value="P-loop containing nucleotide triphosphate hydrolases"/>
    <property type="match status" value="1"/>
</dbReference>
<dbReference type="GO" id="GO:0000731">
    <property type="term" value="P:DNA synthesis involved in DNA repair"/>
    <property type="evidence" value="ECO:0007669"/>
    <property type="project" value="TreeGrafter"/>
</dbReference>
<evidence type="ECO:0000256" key="10">
    <source>
        <dbReference type="ARBA" id="ARBA00023204"/>
    </source>
</evidence>
<dbReference type="GO" id="GO:0005737">
    <property type="term" value="C:cytoplasm"/>
    <property type="evidence" value="ECO:0007669"/>
    <property type="project" value="UniProtKB-SubCell"/>
</dbReference>
<evidence type="ECO:0000256" key="2">
    <source>
        <dbReference type="ARBA" id="ARBA00008016"/>
    </source>
</evidence>
<evidence type="ECO:0000256" key="11">
    <source>
        <dbReference type="ARBA" id="ARBA00023236"/>
    </source>
</evidence>
<evidence type="ECO:0000256" key="3">
    <source>
        <dbReference type="ARBA" id="ARBA00020170"/>
    </source>
</evidence>
<evidence type="ECO:0000256" key="1">
    <source>
        <dbReference type="ARBA" id="ARBA00004496"/>
    </source>
</evidence>
<dbReference type="GO" id="GO:0006260">
    <property type="term" value="P:DNA replication"/>
    <property type="evidence" value="ECO:0007669"/>
    <property type="project" value="UniProtKB-UniRule"/>
</dbReference>
<name>A0A0F4LXI2_9LACO</name>
<keyword evidence="8 12" id="KW-0067">ATP-binding</keyword>
<evidence type="ECO:0000256" key="9">
    <source>
        <dbReference type="ARBA" id="ARBA00023125"/>
    </source>
</evidence>